<evidence type="ECO:0000313" key="1">
    <source>
        <dbReference type="EMBL" id="OWP74381.1"/>
    </source>
</evidence>
<dbReference type="Pfam" id="PF04402">
    <property type="entry name" value="SIMPL"/>
    <property type="match status" value="1"/>
</dbReference>
<dbReference type="InterPro" id="IPR007497">
    <property type="entry name" value="SIMPL/DUF541"/>
</dbReference>
<dbReference type="InterPro" id="IPR052022">
    <property type="entry name" value="26kDa_periplasmic_antigen"/>
</dbReference>
<comment type="caution">
    <text evidence="1">The sequence shown here is derived from an EMBL/GenBank/DDBJ whole genome shotgun (WGS) entry which is preliminary data.</text>
</comment>
<dbReference type="EMBL" id="MTCY01000073">
    <property type="protein sequence ID" value="OWP74381.1"/>
    <property type="molecule type" value="Genomic_DNA"/>
</dbReference>
<gene>
    <name evidence="1" type="ORF">BWK62_14480</name>
</gene>
<evidence type="ECO:0000313" key="2">
    <source>
        <dbReference type="Proteomes" id="UP000198034"/>
    </source>
</evidence>
<organism evidence="1 2">
    <name type="scientific">Flavobacterium columnare</name>
    <dbReference type="NCBI Taxonomy" id="996"/>
    <lineage>
        <taxon>Bacteria</taxon>
        <taxon>Pseudomonadati</taxon>
        <taxon>Bacteroidota</taxon>
        <taxon>Flavobacteriia</taxon>
        <taxon>Flavobacteriales</taxon>
        <taxon>Flavobacteriaceae</taxon>
        <taxon>Flavobacterium</taxon>
    </lineage>
</organism>
<dbReference type="OrthoDB" id="6021921at2"/>
<accession>A0A246G7E8</accession>
<proteinExistence type="predicted"/>
<dbReference type="GO" id="GO:0006974">
    <property type="term" value="P:DNA damage response"/>
    <property type="evidence" value="ECO:0007669"/>
    <property type="project" value="TreeGrafter"/>
</dbReference>
<dbReference type="AlphaFoldDB" id="A0A246G7E8"/>
<dbReference type="PANTHER" id="PTHR34387">
    <property type="entry name" value="SLR1258 PROTEIN"/>
    <property type="match status" value="1"/>
</dbReference>
<dbReference type="Gene3D" id="3.30.70.2970">
    <property type="entry name" value="Protein of unknown function (DUF541), domain 2"/>
    <property type="match status" value="1"/>
</dbReference>
<reference evidence="1 2" key="1">
    <citation type="journal article" date="2017" name="Infect. Genet. Evol.">
        <title>Comparative genome analysis of fish pathogen Flavobacterium columnare reveals extensive sequence diversity within the species.</title>
        <authorList>
            <person name="Kayansamruaj P."/>
            <person name="Dong H.T."/>
            <person name="Hirono I."/>
            <person name="Kondo H."/>
            <person name="Senapin S."/>
            <person name="Rodkhum C."/>
        </authorList>
    </citation>
    <scope>NUCLEOTIDE SEQUENCE [LARGE SCALE GENOMIC DNA]</scope>
    <source>
        <strain evidence="1 2">1214</strain>
    </source>
</reference>
<name>A0A246G7E8_9FLAO</name>
<sequence length="232" mass="26191">MKKLITSLLFLITFMIQGQEFKQQIPQVNVSGEGKIKVVPDQCLITLGVENTGKDAATAKKMNDDTIIKLIQYIKEYHIPASDYQTTDVNLSKNYDYEKKKYNFFASQTITILLKDIKKYSDFMLGITDTGITNIRNVEFKTSKLEELEREARKKAMVNAKQKAEDFVSALGQKVGKLLLITDNSSTYYPQAQPMYKAAMMNEALQDTGSKEILAVGEMAVVVNVQTTFIIE</sequence>
<dbReference type="PANTHER" id="PTHR34387:SF1">
    <property type="entry name" value="PERIPLASMIC IMMUNOGENIC PROTEIN"/>
    <property type="match status" value="1"/>
</dbReference>
<protein>
    <recommendedName>
        <fullName evidence="3">DUF541 domain-containing protein</fullName>
    </recommendedName>
</protein>
<dbReference type="Gene3D" id="3.30.110.170">
    <property type="entry name" value="Protein of unknown function (DUF541), domain 1"/>
    <property type="match status" value="1"/>
</dbReference>
<dbReference type="Proteomes" id="UP000198034">
    <property type="component" value="Unassembled WGS sequence"/>
</dbReference>
<evidence type="ECO:0008006" key="3">
    <source>
        <dbReference type="Google" id="ProtNLM"/>
    </source>
</evidence>